<feature type="transmembrane region" description="Helical" evidence="6">
    <location>
        <begin position="144"/>
        <end position="166"/>
    </location>
</feature>
<organism evidence="7 8">
    <name type="scientific">Acinetobacter terrae</name>
    <dbReference type="NCBI Taxonomy" id="2731247"/>
    <lineage>
        <taxon>Bacteria</taxon>
        <taxon>Pseudomonadati</taxon>
        <taxon>Pseudomonadota</taxon>
        <taxon>Gammaproteobacteria</taxon>
        <taxon>Moraxellales</taxon>
        <taxon>Moraxellaceae</taxon>
        <taxon>Acinetobacter</taxon>
        <taxon>Acinetobacter Taxon 24</taxon>
    </lineage>
</organism>
<protein>
    <submittedName>
        <fullName evidence="7">Amino acid permease</fullName>
    </submittedName>
</protein>
<dbReference type="PANTHER" id="PTHR42770">
    <property type="entry name" value="AMINO ACID TRANSPORTER-RELATED"/>
    <property type="match status" value="1"/>
</dbReference>
<evidence type="ECO:0000256" key="1">
    <source>
        <dbReference type="ARBA" id="ARBA00004651"/>
    </source>
</evidence>
<comment type="subcellular location">
    <subcellularLocation>
        <location evidence="1">Cell membrane</location>
        <topology evidence="1">Multi-pass membrane protein</topology>
    </subcellularLocation>
</comment>
<reference evidence="7 8" key="1">
    <citation type="submission" date="2020-04" db="EMBL/GenBank/DDBJ databases">
        <title>Acinetobacter Taxon 24.</title>
        <authorList>
            <person name="Nemec A."/>
            <person name="Radolfova-Krizova L."/>
            <person name="Higgins P.G."/>
            <person name="Spanelova P."/>
        </authorList>
    </citation>
    <scope>NUCLEOTIDE SEQUENCE [LARGE SCALE GENOMIC DNA]</scope>
    <source>
        <strain evidence="7 8">ANC 5380</strain>
    </source>
</reference>
<feature type="transmembrane region" description="Helical" evidence="6">
    <location>
        <begin position="218"/>
        <end position="241"/>
    </location>
</feature>
<evidence type="ECO:0000256" key="6">
    <source>
        <dbReference type="SAM" id="Phobius"/>
    </source>
</evidence>
<dbReference type="Proteomes" id="UP000569202">
    <property type="component" value="Unassembled WGS sequence"/>
</dbReference>
<dbReference type="RefSeq" id="WP_171528566.1">
    <property type="nucleotide sequence ID" value="NZ_JABERL010000086.1"/>
</dbReference>
<dbReference type="GO" id="GO:0022857">
    <property type="term" value="F:transmembrane transporter activity"/>
    <property type="evidence" value="ECO:0007669"/>
    <property type="project" value="InterPro"/>
</dbReference>
<evidence type="ECO:0000313" key="7">
    <source>
        <dbReference type="EMBL" id="NNH79444.1"/>
    </source>
</evidence>
<gene>
    <name evidence="7" type="ORF">HLH17_17790</name>
</gene>
<feature type="transmembrane region" description="Helical" evidence="6">
    <location>
        <begin position="178"/>
        <end position="197"/>
    </location>
</feature>
<feature type="transmembrane region" description="Helical" evidence="6">
    <location>
        <begin position="35"/>
        <end position="54"/>
    </location>
</feature>
<sequence length="427" mass="45358">MSLKKGTLSWYMVTAIGVSIVIAGQFSGWNFGLEYGWSNMCIAFAIMFMFYLGFTQCISELAAAWPNAGGLSSFVRRAFGHLAGSFSGITIGLALISCAGVVATFIVGYASSLFTMNESLIKLILFVFVVAISLRGAKDLVSITLIVGAIAVATLFIFSGGVAPSFNADNLEISNMPISLVGIAAAIPFALWMFVGIEHTVSCSEETKNPAKDVPKGLTLGLLILASTATCLLLAAPGAVGTSQLTSVLDPLLAGIATEQVVLKNIVTFGVLLGLLAGFFSIVYSASRQLFDVAREGVIPSVIAKVNQSGTPVYSVLFVAIAGFGISLLDPERVMLGVVVMFTFTYVLTSAAFIYLRRSQAHVERPYKAIGGVYLGYVMLIASSLLFVTAFKFDLVVLGPFLILMVCMGSQYFSKMMSVKKTHTLAK</sequence>
<dbReference type="GO" id="GO:0005886">
    <property type="term" value="C:plasma membrane"/>
    <property type="evidence" value="ECO:0007669"/>
    <property type="project" value="UniProtKB-SubCell"/>
</dbReference>
<dbReference type="InterPro" id="IPR002293">
    <property type="entry name" value="AA/rel_permease1"/>
</dbReference>
<name>A0A7Y2WCL2_9GAMM</name>
<keyword evidence="2" id="KW-1003">Cell membrane</keyword>
<dbReference type="EMBL" id="JABERL010000086">
    <property type="protein sequence ID" value="NNH79444.1"/>
    <property type="molecule type" value="Genomic_DNA"/>
</dbReference>
<feature type="transmembrane region" description="Helical" evidence="6">
    <location>
        <begin position="395"/>
        <end position="413"/>
    </location>
</feature>
<evidence type="ECO:0000256" key="5">
    <source>
        <dbReference type="ARBA" id="ARBA00023136"/>
    </source>
</evidence>
<feature type="transmembrane region" description="Helical" evidence="6">
    <location>
        <begin position="369"/>
        <end position="389"/>
    </location>
</feature>
<evidence type="ECO:0000313" key="8">
    <source>
        <dbReference type="Proteomes" id="UP000569202"/>
    </source>
</evidence>
<keyword evidence="3 6" id="KW-0812">Transmembrane</keyword>
<feature type="transmembrane region" description="Helical" evidence="6">
    <location>
        <begin position="82"/>
        <end position="107"/>
    </location>
</feature>
<dbReference type="Pfam" id="PF13520">
    <property type="entry name" value="AA_permease_2"/>
    <property type="match status" value="1"/>
</dbReference>
<feature type="transmembrane region" description="Helical" evidence="6">
    <location>
        <begin position="261"/>
        <end position="286"/>
    </location>
</feature>
<feature type="transmembrane region" description="Helical" evidence="6">
    <location>
        <begin position="119"/>
        <end position="137"/>
    </location>
</feature>
<feature type="transmembrane region" description="Helical" evidence="6">
    <location>
        <begin position="311"/>
        <end position="329"/>
    </location>
</feature>
<dbReference type="PANTHER" id="PTHR42770:SF7">
    <property type="entry name" value="MEMBRANE PROTEIN"/>
    <property type="match status" value="1"/>
</dbReference>
<dbReference type="InterPro" id="IPR050367">
    <property type="entry name" value="APC_superfamily"/>
</dbReference>
<dbReference type="PIRSF" id="PIRSF006060">
    <property type="entry name" value="AA_transporter"/>
    <property type="match status" value="1"/>
</dbReference>
<evidence type="ECO:0000256" key="4">
    <source>
        <dbReference type="ARBA" id="ARBA00022989"/>
    </source>
</evidence>
<feature type="transmembrane region" description="Helical" evidence="6">
    <location>
        <begin position="335"/>
        <end position="357"/>
    </location>
</feature>
<comment type="caution">
    <text evidence="7">The sequence shown here is derived from an EMBL/GenBank/DDBJ whole genome shotgun (WGS) entry which is preliminary data.</text>
</comment>
<proteinExistence type="predicted"/>
<accession>A0A7Y2WCL2</accession>
<dbReference type="Gene3D" id="1.20.1740.10">
    <property type="entry name" value="Amino acid/polyamine transporter I"/>
    <property type="match status" value="1"/>
</dbReference>
<evidence type="ECO:0000256" key="3">
    <source>
        <dbReference type="ARBA" id="ARBA00022692"/>
    </source>
</evidence>
<evidence type="ECO:0000256" key="2">
    <source>
        <dbReference type="ARBA" id="ARBA00022475"/>
    </source>
</evidence>
<keyword evidence="4 6" id="KW-1133">Transmembrane helix</keyword>
<feature type="transmembrane region" description="Helical" evidence="6">
    <location>
        <begin position="7"/>
        <end position="29"/>
    </location>
</feature>
<dbReference type="AlphaFoldDB" id="A0A7Y2WCL2"/>
<keyword evidence="5 6" id="KW-0472">Membrane</keyword>